<comment type="caution">
    <text evidence="2">The sequence shown here is derived from an EMBL/GenBank/DDBJ whole genome shotgun (WGS) entry which is preliminary data.</text>
</comment>
<dbReference type="Proteomes" id="UP001500622">
    <property type="component" value="Unassembled WGS sequence"/>
</dbReference>
<dbReference type="Gene3D" id="3.50.50.60">
    <property type="entry name" value="FAD/NAD(P)-binding domain"/>
    <property type="match status" value="1"/>
</dbReference>
<dbReference type="EMBL" id="BAABGN010000004">
    <property type="protein sequence ID" value="GAA4420403.1"/>
    <property type="molecule type" value="Genomic_DNA"/>
</dbReference>
<keyword evidence="2" id="KW-0503">Monooxygenase</keyword>
<reference evidence="4" key="2">
    <citation type="journal article" date="2019" name="Int. J. Syst. Evol. Microbiol.">
        <title>The Global Catalogue of Microorganisms (GCM) 10K type strain sequencing project: providing services to taxonomists for standard genome sequencing and annotation.</title>
        <authorList>
            <consortium name="The Broad Institute Genomics Platform"/>
            <consortium name="The Broad Institute Genome Sequencing Center for Infectious Disease"/>
            <person name="Wu L."/>
            <person name="Ma J."/>
        </authorList>
    </citation>
    <scope>NUCLEOTIDE SEQUENCE [LARGE SCALE GENOMIC DNA]</scope>
    <source>
        <strain evidence="4">JCM 17810</strain>
    </source>
</reference>
<reference evidence="2" key="3">
    <citation type="submission" date="2023-12" db="EMBL/GenBank/DDBJ databases">
        <authorList>
            <person name="Sun Q."/>
            <person name="Inoue M."/>
        </authorList>
    </citation>
    <scope>NUCLEOTIDE SEQUENCE</scope>
    <source>
        <strain evidence="2">JCM 17810</strain>
    </source>
</reference>
<feature type="domain" description="FAD-binding" evidence="1">
    <location>
        <begin position="2"/>
        <end position="335"/>
    </location>
</feature>
<evidence type="ECO:0000313" key="2">
    <source>
        <dbReference type="EMBL" id="GAA4416848.1"/>
    </source>
</evidence>
<evidence type="ECO:0000313" key="3">
    <source>
        <dbReference type="EMBL" id="GAA4420403.1"/>
    </source>
</evidence>
<dbReference type="GO" id="GO:0004497">
    <property type="term" value="F:monooxygenase activity"/>
    <property type="evidence" value="ECO:0007669"/>
    <property type="project" value="UniProtKB-KW"/>
</dbReference>
<sequence length="403" mass="44772">MNVVICGAGIAGLTLAHRMSNQGWGVTVLEKASGPRTQGYMIDFFGPGYDAAEAMGLLPRLHELGYRVDEARFVDARGRPRARLKFRQFAQSQDGRLLSIMRPDLELVLRESLPEAVDLRFGTSPTTVETDPDGVRVTLSDGQRIGADLLVGADGIHSTVRSSVFARDRDVVRYLGFHTAAFTFSDPAVRARVGDRFHLTDSVDRQMGLYGLRDGRVATYLVHRAADPTLPDDRRATLRATYGSLGWVVPDALSRCPRDEEIYYDQIAQVEMPHWHYERVVLVGDACYAVSLIAGQGASLGVAGAFVLAEQLGHGPSVEEGLARYEELWRPVVEEKQQVARQSVRWFLPRSRVQVWLRRVMLALARLPGFDRLVVGAIGGKHTTIVRELAHQSGRLRDTSTRR</sequence>
<dbReference type="SUPFAM" id="SSF51905">
    <property type="entry name" value="FAD/NAD(P)-binding domain"/>
    <property type="match status" value="1"/>
</dbReference>
<dbReference type="InterPro" id="IPR051704">
    <property type="entry name" value="FAD_aromatic-hydroxylase"/>
</dbReference>
<dbReference type="EMBL" id="BAABGN010000002">
    <property type="protein sequence ID" value="GAA4416848.1"/>
    <property type="molecule type" value="Genomic_DNA"/>
</dbReference>
<keyword evidence="4" id="KW-1185">Reference proteome</keyword>
<dbReference type="InterPro" id="IPR002938">
    <property type="entry name" value="FAD-bd"/>
</dbReference>
<accession>A0ABP8KUP9</accession>
<dbReference type="PANTHER" id="PTHR46865:SF8">
    <property type="entry name" value="POSSIBLE OXIDOREDUCTASE"/>
    <property type="match status" value="1"/>
</dbReference>
<name>A0ABP8KUP9_9MICO</name>
<evidence type="ECO:0000259" key="1">
    <source>
        <dbReference type="Pfam" id="PF01494"/>
    </source>
</evidence>
<dbReference type="InterPro" id="IPR036188">
    <property type="entry name" value="FAD/NAD-bd_sf"/>
</dbReference>
<dbReference type="RefSeq" id="WP_345214878.1">
    <property type="nucleotide sequence ID" value="NZ_BAABGN010000002.1"/>
</dbReference>
<dbReference type="PRINTS" id="PR00420">
    <property type="entry name" value="RNGMNOXGNASE"/>
</dbReference>
<dbReference type="PANTHER" id="PTHR46865">
    <property type="entry name" value="OXIDOREDUCTASE-RELATED"/>
    <property type="match status" value="1"/>
</dbReference>
<organism evidence="2 4">
    <name type="scientific">Georgenia halophila</name>
    <dbReference type="NCBI Taxonomy" id="620889"/>
    <lineage>
        <taxon>Bacteria</taxon>
        <taxon>Bacillati</taxon>
        <taxon>Actinomycetota</taxon>
        <taxon>Actinomycetes</taxon>
        <taxon>Micrococcales</taxon>
        <taxon>Bogoriellaceae</taxon>
        <taxon>Georgenia</taxon>
    </lineage>
</organism>
<reference evidence="2" key="1">
    <citation type="journal article" date="2014" name="Int. J. Syst. Evol. Microbiol.">
        <title>Complete genome of a new Firmicutes species belonging to the dominant human colonic microbiota ('Ruminococcus bicirculans') reveals two chromosomes and a selective capacity to utilize plant glucans.</title>
        <authorList>
            <consortium name="NISC Comparative Sequencing Program"/>
            <person name="Wegmann U."/>
            <person name="Louis P."/>
            <person name="Goesmann A."/>
            <person name="Henrissat B."/>
            <person name="Duncan S.H."/>
            <person name="Flint H.J."/>
        </authorList>
    </citation>
    <scope>NUCLEOTIDE SEQUENCE</scope>
    <source>
        <strain evidence="2">JCM 17810</strain>
    </source>
</reference>
<dbReference type="Pfam" id="PF01494">
    <property type="entry name" value="FAD_binding_3"/>
    <property type="match status" value="1"/>
</dbReference>
<gene>
    <name evidence="2" type="ORF">GCM10023169_04640</name>
    <name evidence="3" type="ORF">GCM10023169_12250</name>
</gene>
<keyword evidence="2" id="KW-0560">Oxidoreductase</keyword>
<evidence type="ECO:0000313" key="4">
    <source>
        <dbReference type="Proteomes" id="UP001500622"/>
    </source>
</evidence>
<protein>
    <submittedName>
        <fullName evidence="2">FAD-dependent monooxygenase</fullName>
    </submittedName>
</protein>
<proteinExistence type="predicted"/>
<dbReference type="Gene3D" id="3.30.9.10">
    <property type="entry name" value="D-Amino Acid Oxidase, subunit A, domain 2"/>
    <property type="match status" value="1"/>
</dbReference>